<dbReference type="InterPro" id="IPR001969">
    <property type="entry name" value="Aspartic_peptidase_AS"/>
</dbReference>
<dbReference type="CDD" id="cd05471">
    <property type="entry name" value="pepsin_like"/>
    <property type="match status" value="1"/>
</dbReference>
<dbReference type="PANTHER" id="PTHR13683">
    <property type="entry name" value="ASPARTYL PROTEASES"/>
    <property type="match status" value="1"/>
</dbReference>
<organism evidence="3 4">
    <name type="scientific">Actinidia rufa</name>
    <dbReference type="NCBI Taxonomy" id="165716"/>
    <lineage>
        <taxon>Eukaryota</taxon>
        <taxon>Viridiplantae</taxon>
        <taxon>Streptophyta</taxon>
        <taxon>Embryophyta</taxon>
        <taxon>Tracheophyta</taxon>
        <taxon>Spermatophyta</taxon>
        <taxon>Magnoliopsida</taxon>
        <taxon>eudicotyledons</taxon>
        <taxon>Gunneridae</taxon>
        <taxon>Pentapetalae</taxon>
        <taxon>asterids</taxon>
        <taxon>Ericales</taxon>
        <taxon>Actinidiaceae</taxon>
        <taxon>Actinidia</taxon>
    </lineage>
</organism>
<keyword evidence="3" id="KW-0378">Hydrolase</keyword>
<evidence type="ECO:0000259" key="2">
    <source>
        <dbReference type="PROSITE" id="PS51767"/>
    </source>
</evidence>
<dbReference type="SUPFAM" id="SSF50630">
    <property type="entry name" value="Acid proteases"/>
    <property type="match status" value="2"/>
</dbReference>
<dbReference type="PROSITE" id="PS51767">
    <property type="entry name" value="PEPTIDASE_A1"/>
    <property type="match status" value="1"/>
</dbReference>
<dbReference type="Pfam" id="PF14541">
    <property type="entry name" value="TAXi_C"/>
    <property type="match status" value="2"/>
</dbReference>
<accession>A0A7J0GH22</accession>
<dbReference type="Proteomes" id="UP000585474">
    <property type="component" value="Unassembled WGS sequence"/>
</dbReference>
<proteinExistence type="inferred from homology"/>
<dbReference type="InterPro" id="IPR033121">
    <property type="entry name" value="PEPTIDASE_A1"/>
</dbReference>
<feature type="domain" description="Peptidase A1" evidence="2">
    <location>
        <begin position="1"/>
        <end position="322"/>
    </location>
</feature>
<dbReference type="PANTHER" id="PTHR13683:SF339">
    <property type="entry name" value="PEPTIDASE A1 DOMAIN-CONTAINING PROTEIN"/>
    <property type="match status" value="1"/>
</dbReference>
<protein>
    <submittedName>
        <fullName evidence="3">Eukaryotic aspartyl protease family protein</fullName>
    </submittedName>
</protein>
<dbReference type="InterPro" id="IPR001461">
    <property type="entry name" value="Aspartic_peptidase_A1"/>
</dbReference>
<dbReference type="GO" id="GO:0006508">
    <property type="term" value="P:proteolysis"/>
    <property type="evidence" value="ECO:0007669"/>
    <property type="project" value="UniProtKB-KW"/>
</dbReference>
<name>A0A7J0GH22_9ERIC</name>
<evidence type="ECO:0000256" key="1">
    <source>
        <dbReference type="ARBA" id="ARBA00007447"/>
    </source>
</evidence>
<keyword evidence="3" id="KW-0645">Protease</keyword>
<dbReference type="Gene3D" id="2.40.70.10">
    <property type="entry name" value="Acid Proteases"/>
    <property type="match status" value="3"/>
</dbReference>
<dbReference type="PROSITE" id="PS00141">
    <property type="entry name" value="ASP_PROTEASE"/>
    <property type="match status" value="2"/>
</dbReference>
<reference evidence="3 4" key="1">
    <citation type="submission" date="2019-07" db="EMBL/GenBank/DDBJ databases">
        <title>De Novo Assembly of kiwifruit Actinidia rufa.</title>
        <authorList>
            <person name="Sugita-Konishi S."/>
            <person name="Sato K."/>
            <person name="Mori E."/>
            <person name="Abe Y."/>
            <person name="Kisaki G."/>
            <person name="Hamano K."/>
            <person name="Suezawa K."/>
            <person name="Otani M."/>
            <person name="Fukuda T."/>
            <person name="Manabe T."/>
            <person name="Gomi K."/>
            <person name="Tabuchi M."/>
            <person name="Akimitsu K."/>
            <person name="Kataoka I."/>
        </authorList>
    </citation>
    <scope>NUCLEOTIDE SEQUENCE [LARGE SCALE GENOMIC DNA]</scope>
    <source>
        <strain evidence="4">cv. Fuchu</strain>
    </source>
</reference>
<gene>
    <name evidence="3" type="ORF">Acr_21g0006170</name>
</gene>
<dbReference type="OrthoDB" id="2747330at2759"/>
<comment type="caution">
    <text evidence="3">The sequence shown here is derived from an EMBL/GenBank/DDBJ whole genome shotgun (WGS) entry which is preliminary data.</text>
</comment>
<dbReference type="InterPro" id="IPR032861">
    <property type="entry name" value="TAXi_N"/>
</dbReference>
<keyword evidence="4" id="KW-1185">Reference proteome</keyword>
<dbReference type="InterPro" id="IPR032799">
    <property type="entry name" value="TAXi_C"/>
</dbReference>
<dbReference type="Pfam" id="PF14543">
    <property type="entry name" value="TAXi_N"/>
    <property type="match status" value="1"/>
</dbReference>
<dbReference type="GO" id="GO:0004190">
    <property type="term" value="F:aspartic-type endopeptidase activity"/>
    <property type="evidence" value="ECO:0007669"/>
    <property type="project" value="InterPro"/>
</dbReference>
<dbReference type="AlphaFoldDB" id="A0A7J0GH22"/>
<sequence>MVLNLGLGWLSRRPSFRPSRLAYDRDLSEYIPLVSNTSKRISCSHHLCELSPTCKSPKEPCPYNVDYYSENTSSSGFLFEDELQLASVGDYVSQSLVQASVIIGCGRKQSGSYLDGAAPDGIMGLGLGDISVPSLLAKAALIQNSFSLCIDETYSGRIVFGDQGFATQQSTLFLPLQGKYITYLVEVTHYCIGSSCLKQTGFQALVDSGTSFTYLPHEIYEKVVLEFDKRVDARKAGLEGFPYCYEASSQDLLNIPSMELIFAMNQSFVIENPMFQITDNQQTGFQALVDSGTSFTYLPHEIYEKVVLEFDKRVDARKAGLEGFPYCYEASSQDLLNIPSMELIFAMNQSFVIENPMFQITDNQFAYAYRLLPLSGFPTILALV</sequence>
<evidence type="ECO:0000313" key="4">
    <source>
        <dbReference type="Proteomes" id="UP000585474"/>
    </source>
</evidence>
<comment type="similarity">
    <text evidence="1">Belongs to the peptidase A1 family.</text>
</comment>
<dbReference type="InterPro" id="IPR021109">
    <property type="entry name" value="Peptidase_aspartic_dom_sf"/>
</dbReference>
<dbReference type="InterPro" id="IPR034164">
    <property type="entry name" value="Pepsin-like_dom"/>
</dbReference>
<dbReference type="EMBL" id="BJWL01000021">
    <property type="protein sequence ID" value="GFZ10018.1"/>
    <property type="molecule type" value="Genomic_DNA"/>
</dbReference>
<evidence type="ECO:0000313" key="3">
    <source>
        <dbReference type="EMBL" id="GFZ10018.1"/>
    </source>
</evidence>